<dbReference type="InterPro" id="IPR005844">
    <property type="entry name" value="A-D-PHexomutase_a/b/a-I"/>
</dbReference>
<dbReference type="Pfam" id="PF00408">
    <property type="entry name" value="PGM_PMM_IV"/>
    <property type="match status" value="1"/>
</dbReference>
<evidence type="ECO:0000256" key="5">
    <source>
        <dbReference type="ARBA" id="ARBA00022842"/>
    </source>
</evidence>
<dbReference type="SUPFAM" id="SSF55957">
    <property type="entry name" value="Phosphoglucomutase, C-terminal domain"/>
    <property type="match status" value="1"/>
</dbReference>
<keyword evidence="5 7" id="KW-0460">Magnesium</keyword>
<sequence>MDLFGTAGIRGSATERVTPELALAVGRAVAAEIRADAESDGDGSDADDAHPAEIVLARDGRVTGPALAAATESGLASGGVRVLRAGQLPTPALAHASRGRYGVMLTASHNPPTDNGVKLFRDGSEFDREAERAVEERVAGEAPPAAWDAWTESERVEPLGGYLADVVAYAERFGAPLDGLRVAVDCGNGMAAPATPTVLRELGADVVTLNGNVDGHFPGRGSKPTPETLRDLRAFVADANEGVAEPGRPDAGGEGDAGGDGDAEAEGFAFGIGHDGDADRIVVVDADGEVVHEDTVLALLAERYTRASDAADPVVVTTPNASGRIDERVREAGGRVERVRLGALHEGIAAVRADADDAGALGEAGAVGEAGAAGEVGTDTRVVFAAEPWKHVHVAHGEWIDGVASAAVIARLVADEGLDGLREPITERPYRKVSVDCPDDAKAGAMERLETALPAAFPDATASTEHGVRLEFPDASWALVRPSGTEPYVRVYAESDAVDELIADVEAAVEEAVAAAGDA</sequence>
<dbReference type="Proteomes" id="UP001596545">
    <property type="component" value="Unassembled WGS sequence"/>
</dbReference>
<comment type="cofactor">
    <cofactor evidence="1">
        <name>Mg(2+)</name>
        <dbReference type="ChEBI" id="CHEBI:18420"/>
    </cofactor>
</comment>
<dbReference type="EMBL" id="JBHTBL010000005">
    <property type="protein sequence ID" value="MFC7324631.1"/>
    <property type="molecule type" value="Genomic_DNA"/>
</dbReference>
<feature type="domain" description="Alpha-D-phosphohexomutase C-terminal" evidence="9">
    <location>
        <begin position="447"/>
        <end position="511"/>
    </location>
</feature>
<feature type="domain" description="Alpha-D-phosphohexomutase alpha/beta/alpha" evidence="10">
    <location>
        <begin position="2"/>
        <end position="140"/>
    </location>
</feature>
<name>A0ABD6ALC0_9EURY</name>
<evidence type="ECO:0000256" key="4">
    <source>
        <dbReference type="ARBA" id="ARBA00022723"/>
    </source>
</evidence>
<organism evidence="12 13">
    <name type="scientific">Halorubrum rutilum</name>
    <dbReference type="NCBI Taxonomy" id="1364933"/>
    <lineage>
        <taxon>Archaea</taxon>
        <taxon>Methanobacteriati</taxon>
        <taxon>Methanobacteriota</taxon>
        <taxon>Stenosarchaea group</taxon>
        <taxon>Halobacteria</taxon>
        <taxon>Halobacteriales</taxon>
        <taxon>Haloferacaceae</taxon>
        <taxon>Halorubrum</taxon>
    </lineage>
</organism>
<reference evidence="12 13" key="1">
    <citation type="journal article" date="2019" name="Int. J. Syst. Evol. Microbiol.">
        <title>The Global Catalogue of Microorganisms (GCM) 10K type strain sequencing project: providing services to taxonomists for standard genome sequencing and annotation.</title>
        <authorList>
            <consortium name="The Broad Institute Genomics Platform"/>
            <consortium name="The Broad Institute Genome Sequencing Center for Infectious Disease"/>
            <person name="Wu L."/>
            <person name="Ma J."/>
        </authorList>
    </citation>
    <scope>NUCLEOTIDE SEQUENCE [LARGE SCALE GENOMIC DNA]</scope>
    <source>
        <strain evidence="12 13">CGMCC 1.12554</strain>
    </source>
</reference>
<dbReference type="PANTHER" id="PTHR43771:SF1">
    <property type="entry name" value="PHOSPHOMANNOMUTASE"/>
    <property type="match status" value="1"/>
</dbReference>
<comment type="similarity">
    <text evidence="2 7">Belongs to the phosphohexose mutase family.</text>
</comment>
<evidence type="ECO:0000256" key="2">
    <source>
        <dbReference type="ARBA" id="ARBA00010231"/>
    </source>
</evidence>
<protein>
    <submittedName>
        <fullName evidence="12">Phosphomannomutase</fullName>
    </submittedName>
</protein>
<dbReference type="InterPro" id="IPR016066">
    <property type="entry name" value="A-D-PHexomutase_CS"/>
</dbReference>
<dbReference type="InterPro" id="IPR016055">
    <property type="entry name" value="A-D-PHexomutase_a/b/a-I/II/III"/>
</dbReference>
<proteinExistence type="inferred from homology"/>
<comment type="caution">
    <text evidence="12">The sequence shown here is derived from an EMBL/GenBank/DDBJ whole genome shotgun (WGS) entry which is preliminary data.</text>
</comment>
<dbReference type="InterPro" id="IPR005843">
    <property type="entry name" value="A-D-PHexomutase_C"/>
</dbReference>
<evidence type="ECO:0000313" key="13">
    <source>
        <dbReference type="Proteomes" id="UP001596545"/>
    </source>
</evidence>
<dbReference type="PROSITE" id="PS00710">
    <property type="entry name" value="PGM_PMM"/>
    <property type="match status" value="1"/>
</dbReference>
<evidence type="ECO:0000256" key="8">
    <source>
        <dbReference type="SAM" id="MobiDB-lite"/>
    </source>
</evidence>
<dbReference type="InterPro" id="IPR005841">
    <property type="entry name" value="Alpha-D-phosphohexomutase_SF"/>
</dbReference>
<feature type="region of interest" description="Disordered" evidence="8">
    <location>
        <begin position="242"/>
        <end position="262"/>
    </location>
</feature>
<dbReference type="Gene3D" id="3.30.310.50">
    <property type="entry name" value="Alpha-D-phosphohexomutase, C-terminal domain"/>
    <property type="match status" value="1"/>
</dbReference>
<dbReference type="GO" id="GO:0016853">
    <property type="term" value="F:isomerase activity"/>
    <property type="evidence" value="ECO:0007669"/>
    <property type="project" value="UniProtKB-KW"/>
</dbReference>
<dbReference type="InterPro" id="IPR036900">
    <property type="entry name" value="A-D-PHexomutase_C_sf"/>
</dbReference>
<dbReference type="SUPFAM" id="SSF53738">
    <property type="entry name" value="Phosphoglucomutase, first 3 domains"/>
    <property type="match status" value="3"/>
</dbReference>
<keyword evidence="13" id="KW-1185">Reference proteome</keyword>
<dbReference type="AlphaFoldDB" id="A0ABD6ALC0"/>
<keyword evidence="4 7" id="KW-0479">Metal-binding</keyword>
<evidence type="ECO:0000259" key="11">
    <source>
        <dbReference type="Pfam" id="PF02879"/>
    </source>
</evidence>
<feature type="domain" description="Alpha-D-phosphohexomutase alpha/beta/alpha" evidence="11">
    <location>
        <begin position="177"/>
        <end position="239"/>
    </location>
</feature>
<dbReference type="Gene3D" id="3.40.120.10">
    <property type="entry name" value="Alpha-D-Glucose-1,6-Bisphosphate, subunit A, domain 3"/>
    <property type="match status" value="4"/>
</dbReference>
<evidence type="ECO:0000259" key="9">
    <source>
        <dbReference type="Pfam" id="PF00408"/>
    </source>
</evidence>
<accession>A0ABD6ALC0</accession>
<dbReference type="PRINTS" id="PR00509">
    <property type="entry name" value="PGMPMM"/>
</dbReference>
<dbReference type="Pfam" id="PF02879">
    <property type="entry name" value="PGM_PMM_II"/>
    <property type="match status" value="1"/>
</dbReference>
<keyword evidence="3" id="KW-0597">Phosphoprotein</keyword>
<dbReference type="InterPro" id="IPR005845">
    <property type="entry name" value="A-D-PHexomutase_a/b/a-II"/>
</dbReference>
<evidence type="ECO:0000256" key="7">
    <source>
        <dbReference type="RuleBase" id="RU004326"/>
    </source>
</evidence>
<keyword evidence="6" id="KW-0413">Isomerase</keyword>
<dbReference type="PANTHER" id="PTHR43771">
    <property type="entry name" value="PHOSPHOMANNOMUTASE"/>
    <property type="match status" value="1"/>
</dbReference>
<evidence type="ECO:0000256" key="6">
    <source>
        <dbReference type="ARBA" id="ARBA00023235"/>
    </source>
</evidence>
<evidence type="ECO:0000313" key="12">
    <source>
        <dbReference type="EMBL" id="MFC7324631.1"/>
    </source>
</evidence>
<evidence type="ECO:0000259" key="10">
    <source>
        <dbReference type="Pfam" id="PF02878"/>
    </source>
</evidence>
<gene>
    <name evidence="12" type="ORF">ACFQMF_08570</name>
</gene>
<dbReference type="GO" id="GO:0046872">
    <property type="term" value="F:metal ion binding"/>
    <property type="evidence" value="ECO:0007669"/>
    <property type="project" value="UniProtKB-KW"/>
</dbReference>
<evidence type="ECO:0000256" key="3">
    <source>
        <dbReference type="ARBA" id="ARBA00022553"/>
    </source>
</evidence>
<dbReference type="Pfam" id="PF02878">
    <property type="entry name" value="PGM_PMM_I"/>
    <property type="match status" value="1"/>
</dbReference>
<evidence type="ECO:0000256" key="1">
    <source>
        <dbReference type="ARBA" id="ARBA00001946"/>
    </source>
</evidence>
<dbReference type="RefSeq" id="WP_256408977.1">
    <property type="nucleotide sequence ID" value="NZ_JANHDN010000004.1"/>
</dbReference>